<dbReference type="SUPFAM" id="SSF46785">
    <property type="entry name" value="Winged helix' DNA-binding domain"/>
    <property type="match status" value="1"/>
</dbReference>
<evidence type="ECO:0000256" key="4">
    <source>
        <dbReference type="ARBA" id="ARBA00023012"/>
    </source>
</evidence>
<dbReference type="Pfam" id="PF00072">
    <property type="entry name" value="Response_reg"/>
    <property type="match status" value="1"/>
</dbReference>
<reference evidence="11 12" key="1">
    <citation type="journal article" date="2014" name="Arch. Microbiol.">
        <title>Bacillus mesophilum sp. nov., strain IITR-54T, a novel 4-chlorobiphenyl dechlorinating bacterium.</title>
        <authorList>
            <person name="Manickam N."/>
            <person name="Singh N.K."/>
            <person name="Bajaj A."/>
            <person name="Kumar R.M."/>
            <person name="Kaur G."/>
            <person name="Kaur N."/>
            <person name="Bala M."/>
            <person name="Kumar A."/>
            <person name="Mayilraj S."/>
        </authorList>
    </citation>
    <scope>NUCLEOTIDE SEQUENCE [LARGE SCALE GENOMIC DNA]</scope>
    <source>
        <strain evidence="11 12">IITR-54</strain>
    </source>
</reference>
<keyword evidence="3 9" id="KW-0597">Phosphoprotein</keyword>
<dbReference type="SUPFAM" id="SSF52172">
    <property type="entry name" value="CheY-like"/>
    <property type="match status" value="1"/>
</dbReference>
<evidence type="ECO:0000256" key="7">
    <source>
        <dbReference type="ARBA" id="ARBA00023159"/>
    </source>
</evidence>
<gene>
    <name evidence="11" type="ORF">F7732_04285</name>
</gene>
<keyword evidence="5" id="KW-0805">Transcription regulation</keyword>
<feature type="modified residue" description="4-aspartylphosphate" evidence="9">
    <location>
        <position position="52"/>
    </location>
</feature>
<dbReference type="InterPro" id="IPR011006">
    <property type="entry name" value="CheY-like_superfamily"/>
</dbReference>
<keyword evidence="2" id="KW-0963">Cytoplasm</keyword>
<keyword evidence="6" id="KW-0238">DNA-binding</keyword>
<evidence type="ECO:0000259" key="10">
    <source>
        <dbReference type="PROSITE" id="PS50110"/>
    </source>
</evidence>
<evidence type="ECO:0000256" key="9">
    <source>
        <dbReference type="PROSITE-ProRule" id="PRU00169"/>
    </source>
</evidence>
<dbReference type="InterPro" id="IPR051271">
    <property type="entry name" value="2C-system_Tx_regulators"/>
</dbReference>
<keyword evidence="7" id="KW-0010">Activator</keyword>
<dbReference type="PROSITE" id="PS50110">
    <property type="entry name" value="RESPONSE_REGULATORY"/>
    <property type="match status" value="1"/>
</dbReference>
<dbReference type="GO" id="GO:0003677">
    <property type="term" value="F:DNA binding"/>
    <property type="evidence" value="ECO:0007669"/>
    <property type="project" value="UniProtKB-KW"/>
</dbReference>
<keyword evidence="4" id="KW-0902">Two-component regulatory system</keyword>
<evidence type="ECO:0000256" key="5">
    <source>
        <dbReference type="ARBA" id="ARBA00023015"/>
    </source>
</evidence>
<dbReference type="InterPro" id="IPR024187">
    <property type="entry name" value="Sig_transdc_resp-reg_cit/mal"/>
</dbReference>
<comment type="subcellular location">
    <subcellularLocation>
        <location evidence="1">Cytoplasm</location>
    </subcellularLocation>
</comment>
<dbReference type="Proteomes" id="UP000441354">
    <property type="component" value="Unassembled WGS sequence"/>
</dbReference>
<name>A0A7V7RQN6_9BACI</name>
<dbReference type="Gene3D" id="3.40.50.2300">
    <property type="match status" value="1"/>
</dbReference>
<dbReference type="RefSeq" id="WP_151572393.1">
    <property type="nucleotide sequence ID" value="NZ_WBOT01000001.1"/>
</dbReference>
<accession>A0A7V7RQN6</accession>
<dbReference type="PANTHER" id="PTHR45526:SF1">
    <property type="entry name" value="TRANSCRIPTIONAL REGULATORY PROTEIN DCUR-RELATED"/>
    <property type="match status" value="1"/>
</dbReference>
<evidence type="ECO:0000256" key="6">
    <source>
        <dbReference type="ARBA" id="ARBA00023125"/>
    </source>
</evidence>
<dbReference type="PANTHER" id="PTHR45526">
    <property type="entry name" value="TRANSCRIPTIONAL REGULATORY PROTEIN DPIA"/>
    <property type="match status" value="1"/>
</dbReference>
<evidence type="ECO:0000256" key="3">
    <source>
        <dbReference type="ARBA" id="ARBA00022553"/>
    </source>
</evidence>
<keyword evidence="8" id="KW-0804">Transcription</keyword>
<dbReference type="GO" id="GO:0005737">
    <property type="term" value="C:cytoplasm"/>
    <property type="evidence" value="ECO:0007669"/>
    <property type="project" value="UniProtKB-SubCell"/>
</dbReference>
<dbReference type="InterPro" id="IPR036390">
    <property type="entry name" value="WH_DNA-bd_sf"/>
</dbReference>
<evidence type="ECO:0000256" key="8">
    <source>
        <dbReference type="ARBA" id="ARBA00023163"/>
    </source>
</evidence>
<organism evidence="11 12">
    <name type="scientific">Bacillus mesophilum</name>
    <dbReference type="NCBI Taxonomy" id="1071718"/>
    <lineage>
        <taxon>Bacteria</taxon>
        <taxon>Bacillati</taxon>
        <taxon>Bacillota</taxon>
        <taxon>Bacilli</taxon>
        <taxon>Bacillales</taxon>
        <taxon>Bacillaceae</taxon>
        <taxon>Bacillus</taxon>
    </lineage>
</organism>
<dbReference type="OrthoDB" id="9759232at2"/>
<evidence type="ECO:0000313" key="12">
    <source>
        <dbReference type="Proteomes" id="UP000441354"/>
    </source>
</evidence>
<protein>
    <submittedName>
        <fullName evidence="11">Response regulator</fullName>
    </submittedName>
</protein>
<dbReference type="GO" id="GO:0000156">
    <property type="term" value="F:phosphorelay response regulator activity"/>
    <property type="evidence" value="ECO:0007669"/>
    <property type="project" value="TreeGrafter"/>
</dbReference>
<proteinExistence type="predicted"/>
<dbReference type="AlphaFoldDB" id="A0A7V7RQN6"/>
<sequence>MKAIIVEDDPMVSDINLQYLERFEFEIIASVKSIPELWNILNKQIPDLILLDVYLYGETGIDFLHDIRQKGISIPIIMITAAHDMATIKKALDFGVIDFLIKPFTYKRFSLAIEKFFQYHDLITKHKKTDQAMLDQILIGDGEITSLTAGYQNVGPPSLPKGVSRLTMKKVLAAMNEYKETFSTDDIAKQVGLSRISTKKYLQFLTEIGYLTEELKYLTVGRPITVFSINFDREHLILPYK</sequence>
<evidence type="ECO:0000256" key="1">
    <source>
        <dbReference type="ARBA" id="ARBA00004496"/>
    </source>
</evidence>
<evidence type="ECO:0000256" key="2">
    <source>
        <dbReference type="ARBA" id="ARBA00022490"/>
    </source>
</evidence>
<dbReference type="InterPro" id="IPR001789">
    <property type="entry name" value="Sig_transdc_resp-reg_receiver"/>
</dbReference>
<dbReference type="GO" id="GO:0003700">
    <property type="term" value="F:DNA-binding transcription factor activity"/>
    <property type="evidence" value="ECO:0007669"/>
    <property type="project" value="InterPro"/>
</dbReference>
<keyword evidence="12" id="KW-1185">Reference proteome</keyword>
<dbReference type="SMART" id="SM00448">
    <property type="entry name" value="REC"/>
    <property type="match status" value="1"/>
</dbReference>
<dbReference type="PIRSF" id="PIRSF006171">
    <property type="entry name" value="RR_citrat_malat"/>
    <property type="match status" value="1"/>
</dbReference>
<comment type="caution">
    <text evidence="11">The sequence shown here is derived from an EMBL/GenBank/DDBJ whole genome shotgun (WGS) entry which is preliminary data.</text>
</comment>
<feature type="domain" description="Response regulatory" evidence="10">
    <location>
        <begin position="2"/>
        <end position="117"/>
    </location>
</feature>
<evidence type="ECO:0000313" key="11">
    <source>
        <dbReference type="EMBL" id="KAB2335790.1"/>
    </source>
</evidence>
<dbReference type="EMBL" id="WBOT01000001">
    <property type="protein sequence ID" value="KAB2335790.1"/>
    <property type="molecule type" value="Genomic_DNA"/>
</dbReference>